<dbReference type="AlphaFoldDB" id="R7ZUJ0"/>
<gene>
    <name evidence="1" type="ORF">ADIS_1907</name>
</gene>
<proteinExistence type="predicted"/>
<dbReference type="EMBL" id="AQHR01000050">
    <property type="protein sequence ID" value="EON77688.1"/>
    <property type="molecule type" value="Genomic_DNA"/>
</dbReference>
<dbReference type="STRING" id="1232681.ADIS_1907"/>
<sequence length="41" mass="4506">MTQAILTKTFRGELVSQEIKEYGVEIEGLMGAEGKEGYGIE</sequence>
<reference evidence="1 2" key="1">
    <citation type="submission" date="2013-02" db="EMBL/GenBank/DDBJ databases">
        <title>A novel strain isolated from Lonar lake, Maharashtra, India.</title>
        <authorList>
            <person name="Singh A."/>
        </authorList>
    </citation>
    <scope>NUCLEOTIDE SEQUENCE [LARGE SCALE GENOMIC DNA]</scope>
    <source>
        <strain evidence="1 2">AK24</strain>
    </source>
</reference>
<dbReference type="Proteomes" id="UP000013909">
    <property type="component" value="Unassembled WGS sequence"/>
</dbReference>
<organism evidence="1 2">
    <name type="scientific">Lunatimonas lonarensis</name>
    <dbReference type="NCBI Taxonomy" id="1232681"/>
    <lineage>
        <taxon>Bacteria</taxon>
        <taxon>Pseudomonadati</taxon>
        <taxon>Bacteroidota</taxon>
        <taxon>Cytophagia</taxon>
        <taxon>Cytophagales</taxon>
        <taxon>Cyclobacteriaceae</taxon>
    </lineage>
</organism>
<comment type="caution">
    <text evidence="1">The sequence shown here is derived from an EMBL/GenBank/DDBJ whole genome shotgun (WGS) entry which is preliminary data.</text>
</comment>
<accession>R7ZUJ0</accession>
<protein>
    <submittedName>
        <fullName evidence="1">Uncharacterized protein</fullName>
    </submittedName>
</protein>
<dbReference type="RefSeq" id="WP_010854045.1">
    <property type="nucleotide sequence ID" value="NZ_AQHR01000050.1"/>
</dbReference>
<keyword evidence="2" id="KW-1185">Reference proteome</keyword>
<evidence type="ECO:0000313" key="2">
    <source>
        <dbReference type="Proteomes" id="UP000013909"/>
    </source>
</evidence>
<evidence type="ECO:0000313" key="1">
    <source>
        <dbReference type="EMBL" id="EON77688.1"/>
    </source>
</evidence>
<name>R7ZUJ0_9BACT</name>